<dbReference type="AlphaFoldDB" id="A0A1G7B2M6"/>
<evidence type="ECO:0000313" key="3">
    <source>
        <dbReference type="Proteomes" id="UP000198748"/>
    </source>
</evidence>
<dbReference type="SUPFAM" id="SSF54427">
    <property type="entry name" value="NTF2-like"/>
    <property type="match status" value="1"/>
</dbReference>
<sequence length="184" mass="20140">MKRNISVFILLILLASSFKYRSMTRENTLPVITAGNGSDSKQSPKAVAVSSLDAAVADLHKANLEMAKGNPAFFKSLWSQKDDVTAFGGSANMDSKGWKAVEASLNNTGIAPAKDVAYTYEKIASQEGATQGYLIQKEHYRFADGRKADLHVTVLFRKENNVWKIAHRNVDPIATDTKSDNSSK</sequence>
<evidence type="ECO:0000313" key="2">
    <source>
        <dbReference type="EMBL" id="SDE21374.1"/>
    </source>
</evidence>
<dbReference type="InterPro" id="IPR037401">
    <property type="entry name" value="SnoaL-like"/>
</dbReference>
<dbReference type="Gene3D" id="3.10.450.50">
    <property type="match status" value="1"/>
</dbReference>
<reference evidence="3" key="1">
    <citation type="submission" date="2016-10" db="EMBL/GenBank/DDBJ databases">
        <authorList>
            <person name="Varghese N."/>
            <person name="Submissions S."/>
        </authorList>
    </citation>
    <scope>NUCLEOTIDE SEQUENCE [LARGE SCALE GENOMIC DNA]</scope>
    <source>
        <strain evidence="3">DSM 25329</strain>
    </source>
</reference>
<gene>
    <name evidence="2" type="ORF">SAMN04487996_10465</name>
</gene>
<dbReference type="EMBL" id="FNAN01000004">
    <property type="protein sequence ID" value="SDE21374.1"/>
    <property type="molecule type" value="Genomic_DNA"/>
</dbReference>
<dbReference type="OrthoDB" id="1495314at2"/>
<feature type="domain" description="SnoaL-like" evidence="1">
    <location>
        <begin position="55"/>
        <end position="167"/>
    </location>
</feature>
<proteinExistence type="predicted"/>
<name>A0A1G7B2M6_9BACT</name>
<dbReference type="RefSeq" id="WP_090147889.1">
    <property type="nucleotide sequence ID" value="NZ_FNAN01000004.1"/>
</dbReference>
<keyword evidence="3" id="KW-1185">Reference proteome</keyword>
<dbReference type="Pfam" id="PF13474">
    <property type="entry name" value="SnoaL_3"/>
    <property type="match status" value="1"/>
</dbReference>
<dbReference type="InterPro" id="IPR032710">
    <property type="entry name" value="NTF2-like_dom_sf"/>
</dbReference>
<protein>
    <submittedName>
        <fullName evidence="2">SnoaL-like domain-containing protein</fullName>
    </submittedName>
</protein>
<dbReference type="Proteomes" id="UP000198748">
    <property type="component" value="Unassembled WGS sequence"/>
</dbReference>
<organism evidence="2 3">
    <name type="scientific">Dyadobacter soli</name>
    <dbReference type="NCBI Taxonomy" id="659014"/>
    <lineage>
        <taxon>Bacteria</taxon>
        <taxon>Pseudomonadati</taxon>
        <taxon>Bacteroidota</taxon>
        <taxon>Cytophagia</taxon>
        <taxon>Cytophagales</taxon>
        <taxon>Spirosomataceae</taxon>
        <taxon>Dyadobacter</taxon>
    </lineage>
</organism>
<accession>A0A1G7B2M6</accession>
<dbReference type="STRING" id="659014.SAMN04487996_10465"/>
<evidence type="ECO:0000259" key="1">
    <source>
        <dbReference type="Pfam" id="PF13474"/>
    </source>
</evidence>